<dbReference type="InterPro" id="IPR022062">
    <property type="entry name" value="DUF3618"/>
</dbReference>
<dbReference type="EMBL" id="RCZC01000008">
    <property type="protein sequence ID" value="TPG49020.1"/>
    <property type="molecule type" value="Genomic_DNA"/>
</dbReference>
<organism evidence="1 2">
    <name type="scientific">Sphingomonas glacialis</name>
    <dbReference type="NCBI Taxonomy" id="658225"/>
    <lineage>
        <taxon>Bacteria</taxon>
        <taxon>Pseudomonadati</taxon>
        <taxon>Pseudomonadota</taxon>
        <taxon>Alphaproteobacteria</taxon>
        <taxon>Sphingomonadales</taxon>
        <taxon>Sphingomonadaceae</taxon>
        <taxon>Sphingomonas</taxon>
    </lineage>
</organism>
<evidence type="ECO:0000313" key="2">
    <source>
        <dbReference type="Proteomes" id="UP000319931"/>
    </source>
</evidence>
<proteinExistence type="predicted"/>
<dbReference type="Pfam" id="PF12277">
    <property type="entry name" value="DUF3618"/>
    <property type="match status" value="1"/>
</dbReference>
<protein>
    <submittedName>
        <fullName evidence="1">DUF3618 domain-containing protein</fullName>
    </submittedName>
</protein>
<name>A0A502FHS9_9SPHN</name>
<accession>A0A502FHS9</accession>
<comment type="caution">
    <text evidence="1">The sequence shown here is derived from an EMBL/GenBank/DDBJ whole genome shotgun (WGS) entry which is preliminary data.</text>
</comment>
<gene>
    <name evidence="1" type="ORF">EAH76_19525</name>
</gene>
<dbReference type="AlphaFoldDB" id="A0A502FHS9"/>
<keyword evidence="2" id="KW-1185">Reference proteome</keyword>
<sequence>MSTPYLDPKVALAQARADAARARLSATISALQHKASPQVMAQDVADTLKERGKDAVSFAVDTAKRQPVPVGIGLSLLGLFFARGPIAKAIRYATGSKSKS</sequence>
<reference evidence="1 2" key="1">
    <citation type="journal article" date="2019" name="Environ. Microbiol.">
        <title>Species interactions and distinct microbial communities in high Arctic permafrost affected cryosols are associated with the CH4 and CO2 gas fluxes.</title>
        <authorList>
            <person name="Altshuler I."/>
            <person name="Hamel J."/>
            <person name="Turney S."/>
            <person name="Magnuson E."/>
            <person name="Levesque R."/>
            <person name="Greer C."/>
            <person name="Whyte L.G."/>
        </authorList>
    </citation>
    <scope>NUCLEOTIDE SEQUENCE [LARGE SCALE GENOMIC DNA]</scope>
    <source>
        <strain evidence="1 2">E6.1</strain>
    </source>
</reference>
<dbReference type="Proteomes" id="UP000319931">
    <property type="component" value="Unassembled WGS sequence"/>
</dbReference>
<dbReference type="RefSeq" id="WP_140851966.1">
    <property type="nucleotide sequence ID" value="NZ_RCZC01000008.1"/>
</dbReference>
<dbReference type="OrthoDB" id="7572454at2"/>
<evidence type="ECO:0000313" key="1">
    <source>
        <dbReference type="EMBL" id="TPG49020.1"/>
    </source>
</evidence>